<dbReference type="Proteomes" id="UP001311232">
    <property type="component" value="Unassembled WGS sequence"/>
</dbReference>
<reference evidence="1 2" key="1">
    <citation type="submission" date="2021-06" db="EMBL/GenBank/DDBJ databases">
        <authorList>
            <person name="Palmer J.M."/>
        </authorList>
    </citation>
    <scope>NUCLEOTIDE SEQUENCE [LARGE SCALE GENOMIC DNA]</scope>
    <source>
        <strain evidence="1 2">MEX-2019</strain>
        <tissue evidence="1">Muscle</tissue>
    </source>
</reference>
<feature type="non-terminal residue" evidence="1">
    <location>
        <position position="79"/>
    </location>
</feature>
<accession>A0AAV9S4X0</accession>
<protein>
    <submittedName>
        <fullName evidence="1">Uncharacterized protein</fullName>
    </submittedName>
</protein>
<sequence>MFKWLPTGVRQVSCVFQLMALGHGGSPGLGLIVPPFFSSVGDILVRWSRPPPPPPAEGELGFPQLPGRGARWGSIADII</sequence>
<dbReference type="EMBL" id="JAHHUM010000891">
    <property type="protein sequence ID" value="KAK5616386.1"/>
    <property type="molecule type" value="Genomic_DNA"/>
</dbReference>
<proteinExistence type="predicted"/>
<keyword evidence="2" id="KW-1185">Reference proteome</keyword>
<dbReference type="AlphaFoldDB" id="A0AAV9S4X0"/>
<name>A0AAV9S4X0_9TELE</name>
<organism evidence="1 2">
    <name type="scientific">Crenichthys baileyi</name>
    <name type="common">White River springfish</name>
    <dbReference type="NCBI Taxonomy" id="28760"/>
    <lineage>
        <taxon>Eukaryota</taxon>
        <taxon>Metazoa</taxon>
        <taxon>Chordata</taxon>
        <taxon>Craniata</taxon>
        <taxon>Vertebrata</taxon>
        <taxon>Euteleostomi</taxon>
        <taxon>Actinopterygii</taxon>
        <taxon>Neopterygii</taxon>
        <taxon>Teleostei</taxon>
        <taxon>Neoteleostei</taxon>
        <taxon>Acanthomorphata</taxon>
        <taxon>Ovalentaria</taxon>
        <taxon>Atherinomorphae</taxon>
        <taxon>Cyprinodontiformes</taxon>
        <taxon>Goodeidae</taxon>
        <taxon>Crenichthys</taxon>
    </lineage>
</organism>
<gene>
    <name evidence="1" type="ORF">CRENBAI_013147</name>
</gene>
<evidence type="ECO:0000313" key="2">
    <source>
        <dbReference type="Proteomes" id="UP001311232"/>
    </source>
</evidence>
<evidence type="ECO:0000313" key="1">
    <source>
        <dbReference type="EMBL" id="KAK5616386.1"/>
    </source>
</evidence>
<comment type="caution">
    <text evidence="1">The sequence shown here is derived from an EMBL/GenBank/DDBJ whole genome shotgun (WGS) entry which is preliminary data.</text>
</comment>